<evidence type="ECO:0000256" key="6">
    <source>
        <dbReference type="ARBA" id="ARBA00022989"/>
    </source>
</evidence>
<dbReference type="SUPFAM" id="SSF81345">
    <property type="entry name" value="ABC transporter involved in vitamin B12 uptake, BtuC"/>
    <property type="match status" value="1"/>
</dbReference>
<evidence type="ECO:0000256" key="8">
    <source>
        <dbReference type="SAM" id="Phobius"/>
    </source>
</evidence>
<comment type="caution">
    <text evidence="9">The sequence shown here is derived from an EMBL/GenBank/DDBJ whole genome shotgun (WGS) entry which is preliminary data.</text>
</comment>
<comment type="similarity">
    <text evidence="2">Belongs to the binding-protein-dependent transport system permease family. FecCD subfamily.</text>
</comment>
<evidence type="ECO:0000256" key="3">
    <source>
        <dbReference type="ARBA" id="ARBA00022448"/>
    </source>
</evidence>
<comment type="subcellular location">
    <subcellularLocation>
        <location evidence="1">Cell membrane</location>
        <topology evidence="1">Multi-pass membrane protein</topology>
    </subcellularLocation>
</comment>
<evidence type="ECO:0000256" key="1">
    <source>
        <dbReference type="ARBA" id="ARBA00004651"/>
    </source>
</evidence>
<dbReference type="GO" id="GO:0005886">
    <property type="term" value="C:plasma membrane"/>
    <property type="evidence" value="ECO:0007669"/>
    <property type="project" value="UniProtKB-SubCell"/>
</dbReference>
<dbReference type="GO" id="GO:0033214">
    <property type="term" value="P:siderophore-iron import into cell"/>
    <property type="evidence" value="ECO:0007669"/>
    <property type="project" value="TreeGrafter"/>
</dbReference>
<dbReference type="InterPro" id="IPR037294">
    <property type="entry name" value="ABC_BtuC-like"/>
</dbReference>
<feature type="transmembrane region" description="Helical" evidence="8">
    <location>
        <begin position="57"/>
        <end position="77"/>
    </location>
</feature>
<feature type="transmembrane region" description="Helical" evidence="8">
    <location>
        <begin position="6"/>
        <end position="37"/>
    </location>
</feature>
<gene>
    <name evidence="9" type="primary">fecC_2</name>
    <name evidence="9" type="ORF">GCM10017653_36680</name>
</gene>
<feature type="transmembrane region" description="Helical" evidence="8">
    <location>
        <begin position="113"/>
        <end position="132"/>
    </location>
</feature>
<keyword evidence="7 8" id="KW-0472">Membrane</keyword>
<evidence type="ECO:0000256" key="2">
    <source>
        <dbReference type="ARBA" id="ARBA00007935"/>
    </source>
</evidence>
<dbReference type="PANTHER" id="PTHR30472:SF1">
    <property type="entry name" value="FE(3+) DICITRATE TRANSPORT SYSTEM PERMEASE PROTEIN FECC-RELATED"/>
    <property type="match status" value="1"/>
</dbReference>
<feature type="transmembrane region" description="Helical" evidence="8">
    <location>
        <begin position="271"/>
        <end position="289"/>
    </location>
</feature>
<name>A0A9W6K272_9HYPH</name>
<feature type="transmembrane region" description="Helical" evidence="8">
    <location>
        <begin position="301"/>
        <end position="319"/>
    </location>
</feature>
<keyword evidence="4" id="KW-1003">Cell membrane</keyword>
<dbReference type="InterPro" id="IPR000522">
    <property type="entry name" value="ABC_transptr_permease_BtuC"/>
</dbReference>
<dbReference type="CDD" id="cd06550">
    <property type="entry name" value="TM_ABC_iron-siderophores_like"/>
    <property type="match status" value="1"/>
</dbReference>
<protein>
    <submittedName>
        <fullName evidence="9">Siderophore ABC transporter permease</fullName>
    </submittedName>
</protein>
<feature type="transmembrane region" description="Helical" evidence="8">
    <location>
        <begin position="230"/>
        <end position="259"/>
    </location>
</feature>
<dbReference type="GO" id="GO:0022857">
    <property type="term" value="F:transmembrane transporter activity"/>
    <property type="evidence" value="ECO:0007669"/>
    <property type="project" value="InterPro"/>
</dbReference>
<keyword evidence="10" id="KW-1185">Reference proteome</keyword>
<dbReference type="PANTHER" id="PTHR30472">
    <property type="entry name" value="FERRIC ENTEROBACTIN TRANSPORT SYSTEM PERMEASE PROTEIN"/>
    <property type="match status" value="1"/>
</dbReference>
<organism evidence="9 10">
    <name type="scientific">Ancylobacter defluvii</name>
    <dbReference type="NCBI Taxonomy" id="1282440"/>
    <lineage>
        <taxon>Bacteria</taxon>
        <taxon>Pseudomonadati</taxon>
        <taxon>Pseudomonadota</taxon>
        <taxon>Alphaproteobacteria</taxon>
        <taxon>Hyphomicrobiales</taxon>
        <taxon>Xanthobacteraceae</taxon>
        <taxon>Ancylobacter</taxon>
    </lineage>
</organism>
<evidence type="ECO:0000256" key="4">
    <source>
        <dbReference type="ARBA" id="ARBA00022475"/>
    </source>
</evidence>
<dbReference type="Gene3D" id="1.10.3470.10">
    <property type="entry name" value="ABC transporter involved in vitamin B12 uptake, BtuC"/>
    <property type="match status" value="1"/>
</dbReference>
<feature type="transmembrane region" description="Helical" evidence="8">
    <location>
        <begin position="83"/>
        <end position="106"/>
    </location>
</feature>
<feature type="transmembrane region" description="Helical" evidence="8">
    <location>
        <begin position="144"/>
        <end position="164"/>
    </location>
</feature>
<evidence type="ECO:0000256" key="5">
    <source>
        <dbReference type="ARBA" id="ARBA00022692"/>
    </source>
</evidence>
<reference evidence="9" key="1">
    <citation type="journal article" date="2014" name="Int. J. Syst. Evol. Microbiol.">
        <title>Complete genome sequence of Corynebacterium casei LMG S-19264T (=DSM 44701T), isolated from a smear-ripened cheese.</title>
        <authorList>
            <consortium name="US DOE Joint Genome Institute (JGI-PGF)"/>
            <person name="Walter F."/>
            <person name="Albersmeier A."/>
            <person name="Kalinowski J."/>
            <person name="Ruckert C."/>
        </authorList>
    </citation>
    <scope>NUCLEOTIDE SEQUENCE</scope>
    <source>
        <strain evidence="9">VKM B-2789</strain>
    </source>
</reference>
<dbReference type="Proteomes" id="UP001143330">
    <property type="component" value="Unassembled WGS sequence"/>
</dbReference>
<sequence>MCGPALVIALAAVPLMAVWAMTVGASPIALDTILAALTGFDGSRAHIVVLDVRLPRVLAGLVVGAQLAVAGAIMQAVTGNPLASPGLLGINAGAAFAVVLAIALAGVDATATLIWFAFAGAAGAAICVYAVGSAGRGGATPLKLALAGAVLTAFLASLTTAILLRDQGTLDSVRLWSVGSLAGRPLSVVAAVAPYGLAGLAGALLAARPIMTLSLGSELSRSVGQNLAGWRLACAVLVVLLAGSAVALAGPVGFVGLVVPHMARLLVGPDYRWIIAFSAPLGALLVVGADAALRGLAGIDLPVGITMAAIGAPVFIALARRRAWDLR</sequence>
<dbReference type="AlphaFoldDB" id="A0A9W6K272"/>
<keyword evidence="6 8" id="KW-1133">Transmembrane helix</keyword>
<keyword evidence="3" id="KW-0813">Transport</keyword>
<evidence type="ECO:0000313" key="10">
    <source>
        <dbReference type="Proteomes" id="UP001143330"/>
    </source>
</evidence>
<reference evidence="9" key="2">
    <citation type="submission" date="2023-01" db="EMBL/GenBank/DDBJ databases">
        <authorList>
            <person name="Sun Q."/>
            <person name="Evtushenko L."/>
        </authorList>
    </citation>
    <scope>NUCLEOTIDE SEQUENCE</scope>
    <source>
        <strain evidence="9">VKM B-2789</strain>
    </source>
</reference>
<proteinExistence type="inferred from homology"/>
<dbReference type="FunFam" id="1.10.3470.10:FF:000001">
    <property type="entry name" value="Vitamin B12 ABC transporter permease BtuC"/>
    <property type="match status" value="1"/>
</dbReference>
<dbReference type="Pfam" id="PF01032">
    <property type="entry name" value="FecCD"/>
    <property type="match status" value="1"/>
</dbReference>
<dbReference type="RefSeq" id="WP_246546094.1">
    <property type="nucleotide sequence ID" value="NZ_BSFM01000017.1"/>
</dbReference>
<dbReference type="EMBL" id="BSFM01000017">
    <property type="protein sequence ID" value="GLK85598.1"/>
    <property type="molecule type" value="Genomic_DNA"/>
</dbReference>
<accession>A0A9W6K272</accession>
<feature type="transmembrane region" description="Helical" evidence="8">
    <location>
        <begin position="185"/>
        <end position="210"/>
    </location>
</feature>
<evidence type="ECO:0000313" key="9">
    <source>
        <dbReference type="EMBL" id="GLK85598.1"/>
    </source>
</evidence>
<keyword evidence="5 8" id="KW-0812">Transmembrane</keyword>
<evidence type="ECO:0000256" key="7">
    <source>
        <dbReference type="ARBA" id="ARBA00023136"/>
    </source>
</evidence>